<dbReference type="OrthoDB" id="7061707at2"/>
<dbReference type="KEGG" id="nwr:E3U44_19015"/>
<dbReference type="KEGG" id="nwr:E3U44_19105"/>
<proteinExistence type="predicted"/>
<accession>A0A4P7C1D2</accession>
<dbReference type="Proteomes" id="UP000294325">
    <property type="component" value="Chromosome"/>
</dbReference>
<dbReference type="RefSeq" id="WP_134356093.1">
    <property type="nucleotide sequence ID" value="NZ_CP038033.1"/>
</dbReference>
<evidence type="ECO:0000313" key="4">
    <source>
        <dbReference type="Proteomes" id="UP000294325"/>
    </source>
</evidence>
<name>A0A4P7C1D2_9GAMM</name>
<protein>
    <submittedName>
        <fullName evidence="3">Uncharacterized protein</fullName>
    </submittedName>
</protein>
<organism evidence="3 4">
    <name type="scientific">Nitrosococcus wardiae</name>
    <dbReference type="NCBI Taxonomy" id="1814290"/>
    <lineage>
        <taxon>Bacteria</taxon>
        <taxon>Pseudomonadati</taxon>
        <taxon>Pseudomonadota</taxon>
        <taxon>Gammaproteobacteria</taxon>
        <taxon>Chromatiales</taxon>
        <taxon>Chromatiaceae</taxon>
        <taxon>Nitrosococcus</taxon>
    </lineage>
</organism>
<dbReference type="EMBL" id="CP038033">
    <property type="protein sequence ID" value="QBQ56355.1"/>
    <property type="molecule type" value="Genomic_DNA"/>
</dbReference>
<dbReference type="EMBL" id="CP038033">
    <property type="protein sequence ID" value="QBQ53075.1"/>
    <property type="molecule type" value="Genomic_DNA"/>
</dbReference>
<evidence type="ECO:0000313" key="3">
    <source>
        <dbReference type="EMBL" id="QBQ56373.1"/>
    </source>
</evidence>
<dbReference type="KEGG" id="nwr:E3U44_00055"/>
<keyword evidence="4" id="KW-1185">Reference proteome</keyword>
<gene>
    <name evidence="1" type="ORF">E3U44_00055</name>
    <name evidence="2" type="ORF">E3U44_19015</name>
    <name evidence="3" type="ORF">E3U44_19105</name>
</gene>
<sequence>MDNNTKAFMIQAYFDDLEARIKFLPRLREEGHPDEALMLCCCYIEALGSRKHHQSSRKLKNYARILEEDSGNLLFSLVHPKRLRLVIQNAKPFKVDLSKIEPLIDQFGNELQPQQVVRDKLSGNLSDRQESWLQENLFKGTIAAISYERVRSELVHDISAGTVTFSESTFNGNPVPDLDFELLYQALINIFENIKKRSIEANAWYWEQNA</sequence>
<dbReference type="EMBL" id="CP038033">
    <property type="protein sequence ID" value="QBQ56373.1"/>
    <property type="molecule type" value="Genomic_DNA"/>
</dbReference>
<evidence type="ECO:0000313" key="2">
    <source>
        <dbReference type="EMBL" id="QBQ56355.1"/>
    </source>
</evidence>
<evidence type="ECO:0000313" key="1">
    <source>
        <dbReference type="EMBL" id="QBQ53075.1"/>
    </source>
</evidence>
<dbReference type="AlphaFoldDB" id="A0A4P7C1D2"/>
<reference evidence="3 4" key="1">
    <citation type="submission" date="2019-03" db="EMBL/GenBank/DDBJ databases">
        <title>The genome sequence of Nitrosococcus wardiae strain D1FHST reveals the archetypal metabolic capacity of ammonia-oxidizing Gammaproteobacteria.</title>
        <authorList>
            <person name="Wang L."/>
            <person name="Lim C.K."/>
            <person name="Hanson T.E."/>
            <person name="Dang H."/>
            <person name="Klotz M.G."/>
        </authorList>
    </citation>
    <scope>NUCLEOTIDE SEQUENCE [LARGE SCALE GENOMIC DNA]</scope>
    <source>
        <strain evidence="3 4">D1FHS</strain>
    </source>
</reference>